<dbReference type="CDD" id="cd00067">
    <property type="entry name" value="GAL4"/>
    <property type="match status" value="1"/>
</dbReference>
<evidence type="ECO:0000313" key="3">
    <source>
        <dbReference type="EMBL" id="KAH9000378.1"/>
    </source>
</evidence>
<name>A0AAD4QHP6_9AGAM</name>
<dbReference type="PROSITE" id="PS00463">
    <property type="entry name" value="ZN2_CY6_FUNGAL_1"/>
    <property type="match status" value="1"/>
</dbReference>
<accession>A0AAD4QHP6</accession>
<gene>
    <name evidence="3" type="ORF">EDB92DRAFT_2100484</name>
</gene>
<keyword evidence="4" id="KW-1185">Reference proteome</keyword>
<dbReference type="InterPro" id="IPR001138">
    <property type="entry name" value="Zn2Cys6_DnaBD"/>
</dbReference>
<feature type="compositionally biased region" description="Basic and acidic residues" evidence="1">
    <location>
        <begin position="383"/>
        <end position="392"/>
    </location>
</feature>
<proteinExistence type="predicted"/>
<feature type="region of interest" description="Disordered" evidence="1">
    <location>
        <begin position="1"/>
        <end position="140"/>
    </location>
</feature>
<dbReference type="PANTHER" id="PTHR47783:SF1">
    <property type="entry name" value="ZN(II)2CYS6 TRANSCRIPTION FACTOR (EUROFUNG)"/>
    <property type="match status" value="1"/>
</dbReference>
<dbReference type="GO" id="GO:0000981">
    <property type="term" value="F:DNA-binding transcription factor activity, RNA polymerase II-specific"/>
    <property type="evidence" value="ECO:0007669"/>
    <property type="project" value="InterPro"/>
</dbReference>
<dbReference type="Proteomes" id="UP001201163">
    <property type="component" value="Unassembled WGS sequence"/>
</dbReference>
<dbReference type="Pfam" id="PF00172">
    <property type="entry name" value="Zn_clus"/>
    <property type="match status" value="1"/>
</dbReference>
<dbReference type="EMBL" id="JAKELL010000002">
    <property type="protein sequence ID" value="KAH9000378.1"/>
    <property type="molecule type" value="Genomic_DNA"/>
</dbReference>
<dbReference type="PROSITE" id="PS50048">
    <property type="entry name" value="ZN2_CY6_FUNGAL_2"/>
    <property type="match status" value="1"/>
</dbReference>
<sequence length="409" mass="45413">MEERDRSQSPSISFLPPTLHRHLRSAPQSSSRRVPAAAAHTLAPWSGGQRSTTDPAIYTYPPPLDASREPVVPPSENKKPETTNEWQIDVRQSEAPIWDESFPPPHRIGHAESYTRADNSSWGGGYSSPRRTHSLDWRPVPLDQYEGDPLPSRYSINPQFARPQRALAEPSSSRISFIPYVAEHEGLTVRPYDHPNLNASVATDQSHEQPYLQPTFHGLPGLSSPDDFVSSLLDSVLLDVPGPPTTVDGSSSEAGQGDIADEGSPKRISSKGKRKASNILEEDRPRRFKKKTEIACDFCRGRKLGCSGDRPKCKACIKRKGECIYAPAPRRRGPGKAPRGSRKLAKGQQSFPSSDFTFRVPFPPPIQPPVVDNFESPPANVEQNRDRERRASNVDRIFLTSYPWTGDIT</sequence>
<reference evidence="3" key="1">
    <citation type="submission" date="2022-01" db="EMBL/GenBank/DDBJ databases">
        <title>Comparative genomics reveals a dynamic genome evolution in the ectomycorrhizal milk-cap (Lactarius) mushrooms.</title>
        <authorList>
            <consortium name="DOE Joint Genome Institute"/>
            <person name="Lebreton A."/>
            <person name="Tang N."/>
            <person name="Kuo A."/>
            <person name="LaButti K."/>
            <person name="Drula E."/>
            <person name="Barry K."/>
            <person name="Clum A."/>
            <person name="Lipzen A."/>
            <person name="Mousain D."/>
            <person name="Ng V."/>
            <person name="Wang R."/>
            <person name="Wang X."/>
            <person name="Dai Y."/>
            <person name="Henrissat B."/>
            <person name="Grigoriev I.V."/>
            <person name="Guerin-Laguette A."/>
            <person name="Yu F."/>
            <person name="Martin F.M."/>
        </authorList>
    </citation>
    <scope>NUCLEOTIDE SEQUENCE</scope>
    <source>
        <strain evidence="3">QP</strain>
    </source>
</reference>
<evidence type="ECO:0000256" key="1">
    <source>
        <dbReference type="SAM" id="MobiDB-lite"/>
    </source>
</evidence>
<dbReference type="InterPro" id="IPR036864">
    <property type="entry name" value="Zn2-C6_fun-type_DNA-bd_sf"/>
</dbReference>
<evidence type="ECO:0000259" key="2">
    <source>
        <dbReference type="PROSITE" id="PS50048"/>
    </source>
</evidence>
<evidence type="ECO:0000313" key="4">
    <source>
        <dbReference type="Proteomes" id="UP001201163"/>
    </source>
</evidence>
<dbReference type="Gene3D" id="4.10.240.10">
    <property type="entry name" value="Zn(2)-C6 fungal-type DNA-binding domain"/>
    <property type="match status" value="1"/>
</dbReference>
<dbReference type="PANTHER" id="PTHR47783">
    <property type="entry name" value="ZN(II)2CYS6 TRANSCRIPTION FACTOR (EUROFUNG)-RELATED"/>
    <property type="match status" value="1"/>
</dbReference>
<feature type="compositionally biased region" description="Polar residues" evidence="1">
    <location>
        <begin position="347"/>
        <end position="356"/>
    </location>
</feature>
<protein>
    <recommendedName>
        <fullName evidence="2">Zn(2)-C6 fungal-type domain-containing protein</fullName>
    </recommendedName>
</protein>
<comment type="caution">
    <text evidence="3">The sequence shown here is derived from an EMBL/GenBank/DDBJ whole genome shotgun (WGS) entry which is preliminary data.</text>
</comment>
<organism evidence="3 4">
    <name type="scientific">Lactarius akahatsu</name>
    <dbReference type="NCBI Taxonomy" id="416441"/>
    <lineage>
        <taxon>Eukaryota</taxon>
        <taxon>Fungi</taxon>
        <taxon>Dikarya</taxon>
        <taxon>Basidiomycota</taxon>
        <taxon>Agaricomycotina</taxon>
        <taxon>Agaricomycetes</taxon>
        <taxon>Russulales</taxon>
        <taxon>Russulaceae</taxon>
        <taxon>Lactarius</taxon>
    </lineage>
</organism>
<feature type="region of interest" description="Disordered" evidence="1">
    <location>
        <begin position="328"/>
        <end position="392"/>
    </location>
</feature>
<feature type="compositionally biased region" description="Basic residues" evidence="1">
    <location>
        <begin position="329"/>
        <end position="345"/>
    </location>
</feature>
<dbReference type="AlphaFoldDB" id="A0AAD4QHP6"/>
<dbReference type="SUPFAM" id="SSF57701">
    <property type="entry name" value="Zn2/Cys6 DNA-binding domain"/>
    <property type="match status" value="1"/>
</dbReference>
<feature type="region of interest" description="Disordered" evidence="1">
    <location>
        <begin position="240"/>
        <end position="284"/>
    </location>
</feature>
<feature type="domain" description="Zn(2)-C6 fungal-type" evidence="2">
    <location>
        <begin position="295"/>
        <end position="325"/>
    </location>
</feature>
<dbReference type="GO" id="GO:0008270">
    <property type="term" value="F:zinc ion binding"/>
    <property type="evidence" value="ECO:0007669"/>
    <property type="project" value="InterPro"/>
</dbReference>
<dbReference type="SMART" id="SM00066">
    <property type="entry name" value="GAL4"/>
    <property type="match status" value="1"/>
</dbReference>